<evidence type="ECO:0000313" key="2">
    <source>
        <dbReference type="EMBL" id="MBO2446040.1"/>
    </source>
</evidence>
<sequence>MTRILVAHGSKRGGTAEIAEWIGAELCETPGVVVDVRPAAEARDLAGYDAVVIGSAVYVGRWVPEARRFARRHRAALVHLPVWAFSSGPLDRSAQEGEVPPTRSIAKIVERVGARDHVTFGGRLTADAKGFVAARLAKERGGDYRDRDQIRAWARAIVKELQPTP</sequence>
<dbReference type="InterPro" id="IPR052200">
    <property type="entry name" value="Protoporphyrinogen_IX_DH"/>
</dbReference>
<comment type="caution">
    <text evidence="2">The sequence shown here is derived from an EMBL/GenBank/DDBJ whole genome shotgun (WGS) entry which is preliminary data.</text>
</comment>
<dbReference type="GO" id="GO:0010181">
    <property type="term" value="F:FMN binding"/>
    <property type="evidence" value="ECO:0007669"/>
    <property type="project" value="InterPro"/>
</dbReference>
<dbReference type="PANTHER" id="PTHR38030:SF2">
    <property type="entry name" value="PROTOPORPHYRINOGEN IX DEHYDROGENASE [QUINONE]"/>
    <property type="match status" value="1"/>
</dbReference>
<dbReference type="Pfam" id="PF12724">
    <property type="entry name" value="Flavodoxin_5"/>
    <property type="match status" value="1"/>
</dbReference>
<dbReference type="Gene3D" id="3.40.50.360">
    <property type="match status" value="1"/>
</dbReference>
<evidence type="ECO:0000313" key="3">
    <source>
        <dbReference type="Proteomes" id="UP000669179"/>
    </source>
</evidence>
<dbReference type="PROSITE" id="PS50902">
    <property type="entry name" value="FLAVODOXIN_LIKE"/>
    <property type="match status" value="1"/>
</dbReference>
<dbReference type="Proteomes" id="UP000669179">
    <property type="component" value="Unassembled WGS sequence"/>
</dbReference>
<dbReference type="SUPFAM" id="SSF52218">
    <property type="entry name" value="Flavoproteins"/>
    <property type="match status" value="1"/>
</dbReference>
<gene>
    <name evidence="2" type="ORF">J4573_02990</name>
</gene>
<dbReference type="InterPro" id="IPR029039">
    <property type="entry name" value="Flavoprotein-like_sf"/>
</dbReference>
<organism evidence="2 3">
    <name type="scientific">Actinomadura barringtoniae</name>
    <dbReference type="NCBI Taxonomy" id="1427535"/>
    <lineage>
        <taxon>Bacteria</taxon>
        <taxon>Bacillati</taxon>
        <taxon>Actinomycetota</taxon>
        <taxon>Actinomycetes</taxon>
        <taxon>Streptosporangiales</taxon>
        <taxon>Thermomonosporaceae</taxon>
        <taxon>Actinomadura</taxon>
    </lineage>
</organism>
<feature type="domain" description="Flavodoxin-like" evidence="1">
    <location>
        <begin position="4"/>
        <end position="158"/>
    </location>
</feature>
<protein>
    <submittedName>
        <fullName evidence="2">Flavodoxin</fullName>
    </submittedName>
</protein>
<dbReference type="InterPro" id="IPR008254">
    <property type="entry name" value="Flavodoxin/NO_synth"/>
</dbReference>
<evidence type="ECO:0000259" key="1">
    <source>
        <dbReference type="PROSITE" id="PS50902"/>
    </source>
</evidence>
<dbReference type="RefSeq" id="WP_208253613.1">
    <property type="nucleotide sequence ID" value="NZ_JAGEOJ010000001.1"/>
</dbReference>
<reference evidence="2" key="1">
    <citation type="submission" date="2021-03" db="EMBL/GenBank/DDBJ databases">
        <authorList>
            <person name="Kanchanasin P."/>
            <person name="Saeng-In P."/>
            <person name="Phongsopitanun W."/>
            <person name="Yuki M."/>
            <person name="Kudo T."/>
            <person name="Ohkuma M."/>
            <person name="Tanasupawat S."/>
        </authorList>
    </citation>
    <scope>NUCLEOTIDE SEQUENCE</scope>
    <source>
        <strain evidence="2">GKU 128</strain>
    </source>
</reference>
<dbReference type="GO" id="GO:0006783">
    <property type="term" value="P:heme biosynthetic process"/>
    <property type="evidence" value="ECO:0007669"/>
    <property type="project" value="TreeGrafter"/>
</dbReference>
<dbReference type="InterPro" id="IPR026816">
    <property type="entry name" value="Flavodoxin_dom"/>
</dbReference>
<dbReference type="GO" id="GO:0070819">
    <property type="term" value="F:menaquinone-dependent protoporphyrinogen oxidase activity"/>
    <property type="evidence" value="ECO:0007669"/>
    <property type="project" value="TreeGrafter"/>
</dbReference>
<proteinExistence type="predicted"/>
<dbReference type="EMBL" id="JAGEOJ010000001">
    <property type="protein sequence ID" value="MBO2446040.1"/>
    <property type="molecule type" value="Genomic_DNA"/>
</dbReference>
<name>A0A939P6E3_9ACTN</name>
<dbReference type="AlphaFoldDB" id="A0A939P6E3"/>
<dbReference type="PANTHER" id="PTHR38030">
    <property type="entry name" value="PROTOPORPHYRINOGEN IX DEHYDROGENASE [MENAQUINONE]"/>
    <property type="match status" value="1"/>
</dbReference>
<keyword evidence="3" id="KW-1185">Reference proteome</keyword>
<accession>A0A939P6E3</accession>